<protein>
    <submittedName>
        <fullName evidence="2">Uncharacterized protein LOC115878360</fullName>
    </submittedName>
</protein>
<dbReference type="InterPro" id="IPR053347">
    <property type="entry name" value="Axonemal_MT_stabilizer"/>
</dbReference>
<dbReference type="AlphaFoldDB" id="A0A6J2XIE8"/>
<dbReference type="GeneID" id="115878360"/>
<proteinExistence type="predicted"/>
<accession>A0A6J2XIE8</accession>
<dbReference type="Proteomes" id="UP000504635">
    <property type="component" value="Unplaced"/>
</dbReference>
<sequence>MAPLICTQNSYSHIDYGTPLLALKSTDYRTSTGKNHRFIAGISQDFDCRVKAKIKPELLDRDVTIRDEYKSIYSKEYNKKSVETDILKSHERPMLNERAKYIRNNQEKLFMKPPPIKPSTLSEMKDTYRFHQIQHSEDKVMNNICKIPETYQPIQPNINPAEKGYYKLLDIYLTENKSNFVPCTNDQLKKAQEDIITYYNSNGKHKGFPGELPGKSHGRTNMYDKSIFKIVFPNRFLSSAPKRVPNFGMVSEYQSNYPKPALSDFYPYLKENGVYFTDSLSNSSQWQDLCPPAMYCTENCHIGTSYPVRAVIDINNIGKKLFISLAV</sequence>
<organism evidence="1 2">
    <name type="scientific">Sitophilus oryzae</name>
    <name type="common">Rice weevil</name>
    <name type="synonym">Curculio oryzae</name>
    <dbReference type="NCBI Taxonomy" id="7048"/>
    <lineage>
        <taxon>Eukaryota</taxon>
        <taxon>Metazoa</taxon>
        <taxon>Ecdysozoa</taxon>
        <taxon>Arthropoda</taxon>
        <taxon>Hexapoda</taxon>
        <taxon>Insecta</taxon>
        <taxon>Pterygota</taxon>
        <taxon>Neoptera</taxon>
        <taxon>Endopterygota</taxon>
        <taxon>Coleoptera</taxon>
        <taxon>Polyphaga</taxon>
        <taxon>Cucujiformia</taxon>
        <taxon>Curculionidae</taxon>
        <taxon>Dryophthorinae</taxon>
        <taxon>Sitophilus</taxon>
    </lineage>
</organism>
<dbReference type="KEGG" id="soy:115878360"/>
<dbReference type="RefSeq" id="XP_030750690.1">
    <property type="nucleotide sequence ID" value="XM_030894830.1"/>
</dbReference>
<keyword evidence="1" id="KW-1185">Reference proteome</keyword>
<name>A0A6J2XIE8_SITOR</name>
<dbReference type="PANTHER" id="PTHR37404:SF1">
    <property type="entry name" value="HCG1796489"/>
    <property type="match status" value="1"/>
</dbReference>
<dbReference type="InParanoid" id="A0A6J2XIE8"/>
<evidence type="ECO:0000313" key="2">
    <source>
        <dbReference type="RefSeq" id="XP_030750690.1"/>
    </source>
</evidence>
<reference evidence="2" key="1">
    <citation type="submission" date="2025-08" db="UniProtKB">
        <authorList>
            <consortium name="RefSeq"/>
        </authorList>
    </citation>
    <scope>IDENTIFICATION</scope>
    <source>
        <tissue evidence="2">Gonads</tissue>
    </source>
</reference>
<evidence type="ECO:0000313" key="1">
    <source>
        <dbReference type="Proteomes" id="UP000504635"/>
    </source>
</evidence>
<gene>
    <name evidence="2" type="primary">LOC115878360</name>
</gene>
<dbReference type="PANTHER" id="PTHR37404">
    <property type="entry name" value="HCG1796489"/>
    <property type="match status" value="1"/>
</dbReference>
<dbReference type="OrthoDB" id="382863at2759"/>